<keyword evidence="2" id="KW-0449">Lipoprotein</keyword>
<dbReference type="EMBL" id="FWWT01000005">
    <property type="protein sequence ID" value="SMB78939.1"/>
    <property type="molecule type" value="Genomic_DNA"/>
</dbReference>
<keyword evidence="1" id="KW-0732">Signal</keyword>
<sequence>MKKIALLVLLSLVLSTFLVACGNKDDSVSKDKGSAKEEKIATLFEKSEKIKDLSYDFIMTSEEEVTKGKNWTKDKWVKNQFMADEEEIIYILDMNKNISYTYLPTKKMAIKMNVKNPENESIKKPSDYIKNINLENAKIVETTTYADEECKVISEVNKDGKEILKMWFSTKSNLPIKVEEGLDSDKKVVMEYKNIKTEKISENIFELPKDVLITDVTK</sequence>
<evidence type="ECO:0000256" key="1">
    <source>
        <dbReference type="SAM" id="SignalP"/>
    </source>
</evidence>
<dbReference type="Proteomes" id="UP000192731">
    <property type="component" value="Unassembled WGS sequence"/>
</dbReference>
<dbReference type="AlphaFoldDB" id="A0A1W1UCZ7"/>
<dbReference type="RefSeq" id="WP_084051838.1">
    <property type="nucleotide sequence ID" value="NZ_FWWT01000005.1"/>
</dbReference>
<keyword evidence="3" id="KW-1185">Reference proteome</keyword>
<feature type="chain" id="PRO_5038682980" evidence="1">
    <location>
        <begin position="21"/>
        <end position="218"/>
    </location>
</feature>
<dbReference type="SUPFAM" id="SSF89392">
    <property type="entry name" value="Prokaryotic lipoproteins and lipoprotein localization factors"/>
    <property type="match status" value="1"/>
</dbReference>
<dbReference type="InterPro" id="IPR029046">
    <property type="entry name" value="LolA/LolB/LppX"/>
</dbReference>
<dbReference type="STRING" id="656914.SAMN00017405_0711"/>
<evidence type="ECO:0000313" key="3">
    <source>
        <dbReference type="Proteomes" id="UP000192731"/>
    </source>
</evidence>
<evidence type="ECO:0000313" key="2">
    <source>
        <dbReference type="EMBL" id="SMB78939.1"/>
    </source>
</evidence>
<dbReference type="PROSITE" id="PS51257">
    <property type="entry name" value="PROKAR_LIPOPROTEIN"/>
    <property type="match status" value="1"/>
</dbReference>
<feature type="signal peptide" evidence="1">
    <location>
        <begin position="1"/>
        <end position="20"/>
    </location>
</feature>
<dbReference type="Gene3D" id="2.50.20.10">
    <property type="entry name" value="Lipoprotein localisation LolA/LolB/LppX"/>
    <property type="match status" value="1"/>
</dbReference>
<organism evidence="2 3">
    <name type="scientific">Desulfonispora thiosulfatigenes DSM 11270</name>
    <dbReference type="NCBI Taxonomy" id="656914"/>
    <lineage>
        <taxon>Bacteria</taxon>
        <taxon>Bacillati</taxon>
        <taxon>Bacillota</taxon>
        <taxon>Clostridia</taxon>
        <taxon>Eubacteriales</taxon>
        <taxon>Peptococcaceae</taxon>
        <taxon>Desulfonispora</taxon>
    </lineage>
</organism>
<name>A0A1W1UCZ7_DESTI</name>
<reference evidence="2 3" key="1">
    <citation type="submission" date="2017-04" db="EMBL/GenBank/DDBJ databases">
        <authorList>
            <person name="Afonso C.L."/>
            <person name="Miller P.J."/>
            <person name="Scott M.A."/>
            <person name="Spackman E."/>
            <person name="Goraichik I."/>
            <person name="Dimitrov K.M."/>
            <person name="Suarez D.L."/>
            <person name="Swayne D.E."/>
        </authorList>
    </citation>
    <scope>NUCLEOTIDE SEQUENCE [LARGE SCALE GENOMIC DNA]</scope>
    <source>
        <strain evidence="2 3">DSM 11270</strain>
    </source>
</reference>
<dbReference type="OrthoDB" id="9790106at2"/>
<gene>
    <name evidence="2" type="ORF">SAMN00017405_0711</name>
</gene>
<proteinExistence type="predicted"/>
<accession>A0A1W1UCZ7</accession>
<protein>
    <submittedName>
        <fullName evidence="2">Outer membrane lipoprotein-sorting protein</fullName>
    </submittedName>
</protein>